<proteinExistence type="predicted"/>
<evidence type="ECO:0000313" key="2">
    <source>
        <dbReference type="Proteomes" id="UP000198619"/>
    </source>
</evidence>
<evidence type="ECO:0000313" key="1">
    <source>
        <dbReference type="EMBL" id="SFB24146.1"/>
    </source>
</evidence>
<name>A0A1I0ZG98_9CLOT</name>
<gene>
    <name evidence="1" type="ORF">SAMN04488528_102038</name>
</gene>
<dbReference type="OrthoDB" id="1680906at2"/>
<dbReference type="InterPro" id="IPR012674">
    <property type="entry name" value="Calycin"/>
</dbReference>
<protein>
    <submittedName>
        <fullName evidence="1">Uncharacterized beta-barrel protein YwiB, DUF1934 family</fullName>
    </submittedName>
</protein>
<dbReference type="InterPro" id="IPR015231">
    <property type="entry name" value="DUF1934"/>
</dbReference>
<dbReference type="STRING" id="84698.SAMN04488528_102038"/>
<organism evidence="1 2">
    <name type="scientific">Clostridium frigidicarnis</name>
    <dbReference type="NCBI Taxonomy" id="84698"/>
    <lineage>
        <taxon>Bacteria</taxon>
        <taxon>Bacillati</taxon>
        <taxon>Bacillota</taxon>
        <taxon>Clostridia</taxon>
        <taxon>Eubacteriales</taxon>
        <taxon>Clostridiaceae</taxon>
        <taxon>Clostridium</taxon>
    </lineage>
</organism>
<dbReference type="SUPFAM" id="SSF50814">
    <property type="entry name" value="Lipocalins"/>
    <property type="match status" value="1"/>
</dbReference>
<sequence>MEKKAIISIKSSQDIDQDGISVVTPGEFFILDKGFKAVYKETELSGMEGTITTLNIFDKSVELIREGSTTALMNFEKGKENVSLYNTPYGVLELRTKTLQLDILVDNNGGKIVIEYEMSVQGQVPYKTNLEIEIK</sequence>
<dbReference type="Proteomes" id="UP000198619">
    <property type="component" value="Unassembled WGS sequence"/>
</dbReference>
<dbReference type="Pfam" id="PF09148">
    <property type="entry name" value="DUF1934"/>
    <property type="match status" value="1"/>
</dbReference>
<dbReference type="AlphaFoldDB" id="A0A1I0ZG98"/>
<dbReference type="Gene3D" id="2.40.128.20">
    <property type="match status" value="1"/>
</dbReference>
<dbReference type="RefSeq" id="WP_090041878.1">
    <property type="nucleotide sequence ID" value="NZ_FOKI01000020.1"/>
</dbReference>
<reference evidence="1 2" key="1">
    <citation type="submission" date="2016-10" db="EMBL/GenBank/DDBJ databases">
        <authorList>
            <person name="de Groot N.N."/>
        </authorList>
    </citation>
    <scope>NUCLEOTIDE SEQUENCE [LARGE SCALE GENOMIC DNA]</scope>
    <source>
        <strain evidence="1 2">DSM 12271</strain>
    </source>
</reference>
<dbReference type="EMBL" id="FOKI01000020">
    <property type="protein sequence ID" value="SFB24146.1"/>
    <property type="molecule type" value="Genomic_DNA"/>
</dbReference>
<keyword evidence="2" id="KW-1185">Reference proteome</keyword>
<accession>A0A1I0ZG98</accession>